<feature type="compositionally biased region" description="Low complexity" evidence="1">
    <location>
        <begin position="209"/>
        <end position="226"/>
    </location>
</feature>
<keyword evidence="3" id="KW-1185">Reference proteome</keyword>
<evidence type="ECO:0000313" key="3">
    <source>
        <dbReference type="Proteomes" id="UP000244855"/>
    </source>
</evidence>
<feature type="region of interest" description="Disordered" evidence="1">
    <location>
        <begin position="278"/>
        <end position="331"/>
    </location>
</feature>
<evidence type="ECO:0000256" key="1">
    <source>
        <dbReference type="SAM" id="MobiDB-lite"/>
    </source>
</evidence>
<accession>A0A2V1DQS5</accession>
<feature type="compositionally biased region" description="Polar residues" evidence="1">
    <location>
        <begin position="486"/>
        <end position="498"/>
    </location>
</feature>
<name>A0A2V1DQS5_9PLEO</name>
<feature type="compositionally biased region" description="Basic and acidic residues" evidence="1">
    <location>
        <begin position="79"/>
        <end position="94"/>
    </location>
</feature>
<feature type="compositionally biased region" description="Polar residues" evidence="1">
    <location>
        <begin position="380"/>
        <end position="399"/>
    </location>
</feature>
<feature type="compositionally biased region" description="Basic and acidic residues" evidence="1">
    <location>
        <begin position="102"/>
        <end position="115"/>
    </location>
</feature>
<feature type="compositionally biased region" description="Polar residues" evidence="1">
    <location>
        <begin position="321"/>
        <end position="331"/>
    </location>
</feature>
<feature type="compositionally biased region" description="Low complexity" evidence="1">
    <location>
        <begin position="355"/>
        <end position="379"/>
    </location>
</feature>
<feature type="compositionally biased region" description="Basic and acidic residues" evidence="1">
    <location>
        <begin position="198"/>
        <end position="208"/>
    </location>
</feature>
<feature type="compositionally biased region" description="Basic and acidic residues" evidence="1">
    <location>
        <begin position="551"/>
        <end position="565"/>
    </location>
</feature>
<feature type="compositionally biased region" description="Basic residues" evidence="1">
    <location>
        <begin position="1"/>
        <end position="16"/>
    </location>
</feature>
<feature type="region of interest" description="Disordered" evidence="1">
    <location>
        <begin position="160"/>
        <end position="245"/>
    </location>
</feature>
<evidence type="ECO:0000313" key="2">
    <source>
        <dbReference type="EMBL" id="PVI00461.1"/>
    </source>
</evidence>
<sequence>MPHKSKSHRHHDRSGKRAAGSPRRSRRRSPSPRDNGADDSKYDSDWTPELQQAVSADIQECLELRNKLLNVVVADSVEEEKQSEENEWKKSREKEHKRRSVKQNEDLRKHKDRSGERKHRSKESKKSKGVAVQVPRTFHPHVISDNGKIIVVDQTGEYGTGLDFNSRAKRNTTYSQRERPNVFDTSMDRTSQSALKSNHREENAERHVAFNVKSSSNSSNWSVSELSTKRSDSPISNESDGSWTAAMKTLPDTKLWFKEDEEDEEDIKKAQSSGFTWSVLPADSTIPPNIPHPVEELTRRSTRTASSAGITKPPKVHCPTEASSSGSTWPIPSTSITNLAKVHHPVKAPKDDWTDSWTSTTDSYCTSSESSSVTNSYQSRYSPTRSDSTWDISSTTASVGSEDERDTIVPFSWRRKLEDESIYSNAGSSNPPEPSDADSEASWGDSTEKNEGYQKKGSGWRTIPSPPETPYDEDGWDSQSSWGSSIKRSQSSTPSSYKTADGEKGSDSEDSWGGEVKQKPRSPTSPFSNYKAPYVEDASDSIDKKKTRKYGHLEDYSTPKSWRDV</sequence>
<protein>
    <submittedName>
        <fullName evidence="2">Uncharacterized protein</fullName>
    </submittedName>
</protein>
<feature type="compositionally biased region" description="Basic residues" evidence="1">
    <location>
        <begin position="116"/>
        <end position="128"/>
    </location>
</feature>
<reference evidence="2 3" key="1">
    <citation type="journal article" date="2018" name="Sci. Rep.">
        <title>Comparative genomics provides insights into the lifestyle and reveals functional heterogeneity of dark septate endophytic fungi.</title>
        <authorList>
            <person name="Knapp D.G."/>
            <person name="Nemeth J.B."/>
            <person name="Barry K."/>
            <person name="Hainaut M."/>
            <person name="Henrissat B."/>
            <person name="Johnson J."/>
            <person name="Kuo A."/>
            <person name="Lim J.H.P."/>
            <person name="Lipzen A."/>
            <person name="Nolan M."/>
            <person name="Ohm R.A."/>
            <person name="Tamas L."/>
            <person name="Grigoriev I.V."/>
            <person name="Spatafora J.W."/>
            <person name="Nagy L.G."/>
            <person name="Kovacs G.M."/>
        </authorList>
    </citation>
    <scope>NUCLEOTIDE SEQUENCE [LARGE SCALE GENOMIC DNA]</scope>
    <source>
        <strain evidence="2 3">DSE2036</strain>
    </source>
</reference>
<feature type="region of interest" description="Disordered" evidence="1">
    <location>
        <begin position="1"/>
        <end position="48"/>
    </location>
</feature>
<feature type="region of interest" description="Disordered" evidence="1">
    <location>
        <begin position="72"/>
        <end position="139"/>
    </location>
</feature>
<proteinExistence type="predicted"/>
<feature type="compositionally biased region" description="Polar residues" evidence="1">
    <location>
        <begin position="233"/>
        <end position="242"/>
    </location>
</feature>
<dbReference type="Proteomes" id="UP000244855">
    <property type="component" value="Unassembled WGS sequence"/>
</dbReference>
<organism evidence="2 3">
    <name type="scientific">Periconia macrospinosa</name>
    <dbReference type="NCBI Taxonomy" id="97972"/>
    <lineage>
        <taxon>Eukaryota</taxon>
        <taxon>Fungi</taxon>
        <taxon>Dikarya</taxon>
        <taxon>Ascomycota</taxon>
        <taxon>Pezizomycotina</taxon>
        <taxon>Dothideomycetes</taxon>
        <taxon>Pleosporomycetidae</taxon>
        <taxon>Pleosporales</taxon>
        <taxon>Massarineae</taxon>
        <taxon>Periconiaceae</taxon>
        <taxon>Periconia</taxon>
    </lineage>
</organism>
<gene>
    <name evidence="2" type="ORF">DM02DRAFT_393876</name>
</gene>
<dbReference type="EMBL" id="KZ805373">
    <property type="protein sequence ID" value="PVI00461.1"/>
    <property type="molecule type" value="Genomic_DNA"/>
</dbReference>
<dbReference type="AlphaFoldDB" id="A0A2V1DQS5"/>
<feature type="compositionally biased region" description="Basic and acidic residues" evidence="1">
    <location>
        <begin position="35"/>
        <end position="44"/>
    </location>
</feature>
<feature type="region of interest" description="Disordered" evidence="1">
    <location>
        <begin position="346"/>
        <end position="565"/>
    </location>
</feature>